<evidence type="ECO:0000256" key="1">
    <source>
        <dbReference type="SAM" id="MobiDB-lite"/>
    </source>
</evidence>
<comment type="caution">
    <text evidence="2">The sequence shown here is derived from an EMBL/GenBank/DDBJ whole genome shotgun (WGS) entry which is preliminary data.</text>
</comment>
<protein>
    <submittedName>
        <fullName evidence="2">Uncharacterized protein</fullName>
    </submittedName>
</protein>
<organism evidence="2 3">
    <name type="scientific">Formosimonas limnophila</name>
    <dbReference type="NCBI Taxonomy" id="1384487"/>
    <lineage>
        <taxon>Bacteria</taxon>
        <taxon>Pseudomonadati</taxon>
        <taxon>Pseudomonadota</taxon>
        <taxon>Betaproteobacteria</taxon>
        <taxon>Burkholderiales</taxon>
        <taxon>Burkholderiaceae</taxon>
        <taxon>Formosimonas</taxon>
    </lineage>
</organism>
<sequence>MQKFNPRSAALTALVHLMLFGLIWWGASWVQPKPAEVELWDAAGLAATQQTQTTTETAMSVNETERLSVDQKETNTPAEIETKSDLKPKPQEVKTNQPVKPKEPQTKPVTPAQKPTTDNSARADVLKNSNGTSAGSSNAGVGNFIGRLESAIARAGQNRGLSSITGTARVTVLPNGSVRVQSVTTNPADKAATVRQVLTAASASGPPPAVIGQTITVNIRIK</sequence>
<dbReference type="RefSeq" id="WP_189491647.1">
    <property type="nucleotide sequence ID" value="NZ_BMZG01000003.1"/>
</dbReference>
<proteinExistence type="predicted"/>
<feature type="compositionally biased region" description="Basic and acidic residues" evidence="1">
    <location>
        <begin position="63"/>
        <end position="73"/>
    </location>
</feature>
<dbReference type="AlphaFoldDB" id="A0A8J3G042"/>
<gene>
    <name evidence="2" type="ORF">GCM10009007_06910</name>
</gene>
<keyword evidence="3" id="KW-1185">Reference proteome</keyword>
<feature type="region of interest" description="Disordered" evidence="1">
    <location>
        <begin position="50"/>
        <end position="136"/>
    </location>
</feature>
<reference evidence="2" key="1">
    <citation type="journal article" date="2014" name="Int. J. Syst. Evol. Microbiol.">
        <title>Complete genome sequence of Corynebacterium casei LMG S-19264T (=DSM 44701T), isolated from a smear-ripened cheese.</title>
        <authorList>
            <consortium name="US DOE Joint Genome Institute (JGI-PGF)"/>
            <person name="Walter F."/>
            <person name="Albersmeier A."/>
            <person name="Kalinowski J."/>
            <person name="Ruckert C."/>
        </authorList>
    </citation>
    <scope>NUCLEOTIDE SEQUENCE</scope>
    <source>
        <strain evidence="2">KCTC 32501</strain>
    </source>
</reference>
<evidence type="ECO:0000313" key="2">
    <source>
        <dbReference type="EMBL" id="GHA68758.1"/>
    </source>
</evidence>
<dbReference type="EMBL" id="BMZG01000003">
    <property type="protein sequence ID" value="GHA68758.1"/>
    <property type="molecule type" value="Genomic_DNA"/>
</dbReference>
<evidence type="ECO:0000313" key="3">
    <source>
        <dbReference type="Proteomes" id="UP000614287"/>
    </source>
</evidence>
<reference evidence="2" key="2">
    <citation type="submission" date="2020-09" db="EMBL/GenBank/DDBJ databases">
        <authorList>
            <person name="Sun Q."/>
            <person name="Kim S."/>
        </authorList>
    </citation>
    <scope>NUCLEOTIDE SEQUENCE</scope>
    <source>
        <strain evidence="2">KCTC 32501</strain>
    </source>
</reference>
<dbReference type="Proteomes" id="UP000614287">
    <property type="component" value="Unassembled WGS sequence"/>
</dbReference>
<feature type="compositionally biased region" description="Basic and acidic residues" evidence="1">
    <location>
        <begin position="80"/>
        <end position="92"/>
    </location>
</feature>
<accession>A0A8J3G042</accession>
<name>A0A8J3G042_9BURK</name>